<dbReference type="EMBL" id="JAYMGO010000003">
    <property type="protein sequence ID" value="KAL1277274.1"/>
    <property type="molecule type" value="Genomic_DNA"/>
</dbReference>
<accession>A0ABR3NJW9</accession>
<feature type="domain" description="PLAT" evidence="1">
    <location>
        <begin position="4"/>
        <end position="42"/>
    </location>
</feature>
<proteinExistence type="predicted"/>
<comment type="caution">
    <text evidence="2">The sequence shown here is derived from an EMBL/GenBank/DDBJ whole genome shotgun (WGS) entry which is preliminary data.</text>
</comment>
<evidence type="ECO:0000313" key="2">
    <source>
        <dbReference type="EMBL" id="KAL1277274.1"/>
    </source>
</evidence>
<dbReference type="Pfam" id="PF01477">
    <property type="entry name" value="PLAT"/>
    <property type="match status" value="1"/>
</dbReference>
<dbReference type="Gene3D" id="2.60.60.20">
    <property type="entry name" value="PLAT/LH2 domain"/>
    <property type="match status" value="1"/>
</dbReference>
<keyword evidence="3" id="KW-1185">Reference proteome</keyword>
<reference evidence="2 3" key="1">
    <citation type="submission" date="2023-09" db="EMBL/GenBank/DDBJ databases">
        <authorList>
            <person name="Wang M."/>
        </authorList>
    </citation>
    <scope>NUCLEOTIDE SEQUENCE [LARGE SCALE GENOMIC DNA]</scope>
    <source>
        <strain evidence="2">GT-2023</strain>
        <tissue evidence="2">Liver</tissue>
    </source>
</reference>
<protein>
    <recommendedName>
        <fullName evidence="1">PLAT domain-containing protein</fullName>
    </recommendedName>
</protein>
<name>A0ABR3NJW9_9TELE</name>
<dbReference type="SUPFAM" id="SSF49723">
    <property type="entry name" value="Lipase/lipooxygenase domain (PLAT/LH2 domain)"/>
    <property type="match status" value="1"/>
</dbReference>
<dbReference type="InterPro" id="IPR001024">
    <property type="entry name" value="PLAT/LH2_dom"/>
</dbReference>
<organism evidence="2 3">
    <name type="scientific">Cirrhinus molitorella</name>
    <name type="common">mud carp</name>
    <dbReference type="NCBI Taxonomy" id="172907"/>
    <lineage>
        <taxon>Eukaryota</taxon>
        <taxon>Metazoa</taxon>
        <taxon>Chordata</taxon>
        <taxon>Craniata</taxon>
        <taxon>Vertebrata</taxon>
        <taxon>Euteleostomi</taxon>
        <taxon>Actinopterygii</taxon>
        <taxon>Neopterygii</taxon>
        <taxon>Teleostei</taxon>
        <taxon>Ostariophysi</taxon>
        <taxon>Cypriniformes</taxon>
        <taxon>Cyprinidae</taxon>
        <taxon>Labeoninae</taxon>
        <taxon>Labeonini</taxon>
        <taxon>Cirrhinus</taxon>
    </lineage>
</organism>
<evidence type="ECO:0000259" key="1">
    <source>
        <dbReference type="Pfam" id="PF01477"/>
    </source>
</evidence>
<dbReference type="InterPro" id="IPR036392">
    <property type="entry name" value="PLAT/LH2_dom_sf"/>
</dbReference>
<dbReference type="Proteomes" id="UP001558613">
    <property type="component" value="Unassembled WGS sequence"/>
</dbReference>
<evidence type="ECO:0000313" key="3">
    <source>
        <dbReference type="Proteomes" id="UP001558613"/>
    </source>
</evidence>
<sequence length="139" mass="15454">MFMYTVSVTTGKQTFAGTIDYIYLTLVGTERCSDQTLLDKSFFEGLAGGTIGKECKQQSTGCQIRQCEGNHIITQHLALAPTGSRCLPILPRKDRQTRAELLHRKKLTMHANCPHKDITCMLLAPTHDAKIGNTYLHTS</sequence>
<gene>
    <name evidence="2" type="ORF">QQF64_023947</name>
</gene>